<evidence type="ECO:0000256" key="1">
    <source>
        <dbReference type="ARBA" id="ARBA00022801"/>
    </source>
</evidence>
<dbReference type="Pfam" id="PF03959">
    <property type="entry name" value="FSH1"/>
    <property type="match status" value="1"/>
</dbReference>
<proteinExistence type="predicted"/>
<evidence type="ECO:0000313" key="4">
    <source>
        <dbReference type="Proteomes" id="UP000193240"/>
    </source>
</evidence>
<protein>
    <recommendedName>
        <fullName evidence="2">Serine hydrolase domain-containing protein</fullName>
    </recommendedName>
</protein>
<feature type="domain" description="Serine hydrolase" evidence="2">
    <location>
        <begin position="10"/>
        <end position="254"/>
    </location>
</feature>
<dbReference type="PANTHER" id="PTHR48070:SF6">
    <property type="entry name" value="ESTERASE OVCA2"/>
    <property type="match status" value="1"/>
</dbReference>
<dbReference type="STRING" id="105696.A0A1Y2LQS4"/>
<gene>
    <name evidence="3" type="ORF">B5807_08207</name>
</gene>
<dbReference type="FunCoup" id="A0A1Y2LQS4">
    <property type="interactions" value="374"/>
</dbReference>
<keyword evidence="4" id="KW-1185">Reference proteome</keyword>
<name>A0A1Y2LQS4_EPING</name>
<dbReference type="GO" id="GO:0019748">
    <property type="term" value="P:secondary metabolic process"/>
    <property type="evidence" value="ECO:0007669"/>
    <property type="project" value="TreeGrafter"/>
</dbReference>
<dbReference type="InterPro" id="IPR029058">
    <property type="entry name" value="AB_hydrolase_fold"/>
</dbReference>
<dbReference type="AlphaFoldDB" id="A0A1Y2LQS4"/>
<dbReference type="GO" id="GO:0005737">
    <property type="term" value="C:cytoplasm"/>
    <property type="evidence" value="ECO:0007669"/>
    <property type="project" value="TreeGrafter"/>
</dbReference>
<keyword evidence="1" id="KW-0378">Hydrolase</keyword>
<dbReference type="GO" id="GO:0016787">
    <property type="term" value="F:hydrolase activity"/>
    <property type="evidence" value="ECO:0007669"/>
    <property type="project" value="UniProtKB-KW"/>
</dbReference>
<dbReference type="Gene3D" id="3.40.50.1820">
    <property type="entry name" value="alpha/beta hydrolase"/>
    <property type="match status" value="1"/>
</dbReference>
<dbReference type="PANTHER" id="PTHR48070">
    <property type="entry name" value="ESTERASE OVCA2"/>
    <property type="match status" value="1"/>
</dbReference>
<dbReference type="SUPFAM" id="SSF53474">
    <property type="entry name" value="alpha/beta-Hydrolases"/>
    <property type="match status" value="1"/>
</dbReference>
<dbReference type="InterPro" id="IPR005645">
    <property type="entry name" value="FSH-like_dom"/>
</dbReference>
<dbReference type="InterPro" id="IPR050593">
    <property type="entry name" value="LovG"/>
</dbReference>
<dbReference type="Proteomes" id="UP000193240">
    <property type="component" value="Unassembled WGS sequence"/>
</dbReference>
<sequence length="287" mass="30733">MSAAPPPTRPIKLLFLHGFTQSGPLFAAKCGALRKTLAKAFPAGITLSFPTAPRRLSPTDVSFLHGGNESKNQGGGEEEEEVDAWAWWQRKGSSGSAYTYEGLDEGLGRIAQVLRDEGPFDGVVGFSQGGAAAAMVASLLEPARRDAFQSLHAAGGGIPFPASFAADADADEHRAIHPPLKFAVSYSGFAPQGPNPYRAFYEPRIETPMLHFLGSLDTVVEESKSLALVEACENSEGRVVYHPGGHFLPSTQKASVNALIGFIKEMLHQAEGEPKEEESVEDMHVPF</sequence>
<dbReference type="EMBL" id="KZ107852">
    <property type="protein sequence ID" value="OSS45939.1"/>
    <property type="molecule type" value="Genomic_DNA"/>
</dbReference>
<accession>A0A1Y2LQS4</accession>
<dbReference type="InParanoid" id="A0A1Y2LQS4"/>
<reference evidence="3 4" key="1">
    <citation type="journal article" date="2017" name="Genome Announc.">
        <title>Genome sequence of the saprophytic ascomycete Epicoccum nigrum ICMP 19927 strain isolated from New Zealand.</title>
        <authorList>
            <person name="Fokin M."/>
            <person name="Fleetwood D."/>
            <person name="Weir B.S."/>
            <person name="Villas-Boas S.G."/>
        </authorList>
    </citation>
    <scope>NUCLEOTIDE SEQUENCE [LARGE SCALE GENOMIC DNA]</scope>
    <source>
        <strain evidence="3 4">ICMP 19927</strain>
    </source>
</reference>
<evidence type="ECO:0000259" key="2">
    <source>
        <dbReference type="Pfam" id="PF03959"/>
    </source>
</evidence>
<dbReference type="GO" id="GO:0005634">
    <property type="term" value="C:nucleus"/>
    <property type="evidence" value="ECO:0007669"/>
    <property type="project" value="TreeGrafter"/>
</dbReference>
<dbReference type="OMA" id="EEPRGWW"/>
<organism evidence="3 4">
    <name type="scientific">Epicoccum nigrum</name>
    <name type="common">Soil fungus</name>
    <name type="synonym">Epicoccum purpurascens</name>
    <dbReference type="NCBI Taxonomy" id="105696"/>
    <lineage>
        <taxon>Eukaryota</taxon>
        <taxon>Fungi</taxon>
        <taxon>Dikarya</taxon>
        <taxon>Ascomycota</taxon>
        <taxon>Pezizomycotina</taxon>
        <taxon>Dothideomycetes</taxon>
        <taxon>Pleosporomycetidae</taxon>
        <taxon>Pleosporales</taxon>
        <taxon>Pleosporineae</taxon>
        <taxon>Didymellaceae</taxon>
        <taxon>Epicoccum</taxon>
    </lineage>
</organism>
<evidence type="ECO:0000313" key="3">
    <source>
        <dbReference type="EMBL" id="OSS45939.1"/>
    </source>
</evidence>